<dbReference type="AlphaFoldDB" id="A0A1H1PDS4"/>
<dbReference type="STRING" id="652787.SAMN05216490_0526"/>
<dbReference type="Pfam" id="PF01103">
    <property type="entry name" value="Omp85"/>
    <property type="match status" value="1"/>
</dbReference>
<evidence type="ECO:0000259" key="3">
    <source>
        <dbReference type="Pfam" id="PF01103"/>
    </source>
</evidence>
<organism evidence="4 5">
    <name type="scientific">Mucilaginibacter mallensis</name>
    <dbReference type="NCBI Taxonomy" id="652787"/>
    <lineage>
        <taxon>Bacteria</taxon>
        <taxon>Pseudomonadati</taxon>
        <taxon>Bacteroidota</taxon>
        <taxon>Sphingobacteriia</taxon>
        <taxon>Sphingobacteriales</taxon>
        <taxon>Sphingobacteriaceae</taxon>
        <taxon>Mucilaginibacter</taxon>
    </lineage>
</organism>
<accession>A0A1H1PDS4</accession>
<feature type="domain" description="Bacterial surface antigen (D15)" evidence="3">
    <location>
        <begin position="148"/>
        <end position="416"/>
    </location>
</feature>
<reference evidence="4 5" key="1">
    <citation type="submission" date="2016-10" db="EMBL/GenBank/DDBJ databases">
        <authorList>
            <person name="de Groot N.N."/>
        </authorList>
    </citation>
    <scope>NUCLEOTIDE SEQUENCE [LARGE SCALE GENOMIC DNA]</scope>
    <source>
        <strain evidence="4 5">MP1X4</strain>
    </source>
</reference>
<proteinExistence type="predicted"/>
<dbReference type="EMBL" id="LT629740">
    <property type="protein sequence ID" value="SDS09284.1"/>
    <property type="molecule type" value="Genomic_DNA"/>
</dbReference>
<comment type="subcellular location">
    <subcellularLocation>
        <location evidence="1">Membrane</location>
    </subcellularLocation>
</comment>
<keyword evidence="2" id="KW-0472">Membrane</keyword>
<keyword evidence="5" id="KW-1185">Reference proteome</keyword>
<sequence length="447" mass="49744">MPFNFIQVSYSVSIFGTEIAYWCYTEQLPLKITPLKIFKLPIIVLAVFCTSKTFSQTDSSKVNGRLINDQKSVLSPADSTGQRDMIDAVDRLFSKSTSVTAGKPARRFNFSAVPSLGYTLSTGLAIDLTGNVAFYTGSAHQENLSNIETDLAYDTKTQRLFFNRAEIWFPDNGYRLVTDIRWLKFPTETYGLGTLTTTAQTNEIDYNYIRLYGTLYKTLLTDFYAGAGYNLDYYYNITAGGNLDKSESDFEKYGQPIASTSSGINLDLLYDSRRNSINPLGGQYASLVFRQNLTLMGSSTNWESIELDLRKYLRLSDHSNNVLAFWGMAWLSSAGTPYLALPQTAGDMYTNSGRGYAEGRFRGRDMLYLESEYRFGISRNGLFGAVVFANGQSFTDYPSNTFKGLAPGTGAGIRIKINKHSDTNVCIDYGVGTNGSHGFFVNLGEVF</sequence>
<dbReference type="Gene3D" id="2.40.160.50">
    <property type="entry name" value="membrane protein fhac: a member of the omp85/tpsb transporter family"/>
    <property type="match status" value="1"/>
</dbReference>
<protein>
    <submittedName>
        <fullName evidence="4">Surface antigen</fullName>
    </submittedName>
</protein>
<name>A0A1H1PDS4_MUCMA</name>
<evidence type="ECO:0000313" key="5">
    <source>
        <dbReference type="Proteomes" id="UP000199679"/>
    </source>
</evidence>
<evidence type="ECO:0000313" key="4">
    <source>
        <dbReference type="EMBL" id="SDS09284.1"/>
    </source>
</evidence>
<evidence type="ECO:0000256" key="2">
    <source>
        <dbReference type="ARBA" id="ARBA00023136"/>
    </source>
</evidence>
<dbReference type="GO" id="GO:0019867">
    <property type="term" value="C:outer membrane"/>
    <property type="evidence" value="ECO:0007669"/>
    <property type="project" value="InterPro"/>
</dbReference>
<evidence type="ECO:0000256" key="1">
    <source>
        <dbReference type="ARBA" id="ARBA00004370"/>
    </source>
</evidence>
<dbReference type="InterPro" id="IPR000184">
    <property type="entry name" value="Bac_surfAg_D15"/>
</dbReference>
<dbReference type="Proteomes" id="UP000199679">
    <property type="component" value="Chromosome I"/>
</dbReference>
<gene>
    <name evidence="4" type="ORF">SAMN05216490_0526</name>
</gene>